<dbReference type="AlphaFoldDB" id="A0A0C2SPV1"/>
<evidence type="ECO:0008006" key="4">
    <source>
        <dbReference type="Google" id="ProtNLM"/>
    </source>
</evidence>
<evidence type="ECO:0000313" key="3">
    <source>
        <dbReference type="Proteomes" id="UP000054549"/>
    </source>
</evidence>
<organism evidence="2 3">
    <name type="scientific">Amanita muscaria (strain Koide BX008)</name>
    <dbReference type="NCBI Taxonomy" id="946122"/>
    <lineage>
        <taxon>Eukaryota</taxon>
        <taxon>Fungi</taxon>
        <taxon>Dikarya</taxon>
        <taxon>Basidiomycota</taxon>
        <taxon>Agaricomycotina</taxon>
        <taxon>Agaricomycetes</taxon>
        <taxon>Agaricomycetidae</taxon>
        <taxon>Agaricales</taxon>
        <taxon>Pluteineae</taxon>
        <taxon>Amanitaceae</taxon>
        <taxon>Amanita</taxon>
    </lineage>
</organism>
<feature type="chain" id="PRO_5002171991" description="Secreted protein" evidence="1">
    <location>
        <begin position="19"/>
        <end position="83"/>
    </location>
</feature>
<protein>
    <recommendedName>
        <fullName evidence="4">Secreted protein</fullName>
    </recommendedName>
</protein>
<sequence length="83" mass="9347">MRLLRASLGALLNGATVAVTVLHTSRSSPRLHNLDFFMDIQVLKKNTIALSPYESPCRSVRSDPAVKEVLREAIRPQSEWWSN</sequence>
<keyword evidence="1" id="KW-0732">Signal</keyword>
<dbReference type="Proteomes" id="UP000054549">
    <property type="component" value="Unassembled WGS sequence"/>
</dbReference>
<feature type="signal peptide" evidence="1">
    <location>
        <begin position="1"/>
        <end position="18"/>
    </location>
</feature>
<name>A0A0C2SPV1_AMAMK</name>
<dbReference type="InParanoid" id="A0A0C2SPV1"/>
<evidence type="ECO:0000256" key="1">
    <source>
        <dbReference type="SAM" id="SignalP"/>
    </source>
</evidence>
<reference evidence="2 3" key="1">
    <citation type="submission" date="2014-04" db="EMBL/GenBank/DDBJ databases">
        <title>Evolutionary Origins and Diversification of the Mycorrhizal Mutualists.</title>
        <authorList>
            <consortium name="DOE Joint Genome Institute"/>
            <consortium name="Mycorrhizal Genomics Consortium"/>
            <person name="Kohler A."/>
            <person name="Kuo A."/>
            <person name="Nagy L.G."/>
            <person name="Floudas D."/>
            <person name="Copeland A."/>
            <person name="Barry K.W."/>
            <person name="Cichocki N."/>
            <person name="Veneault-Fourrey C."/>
            <person name="LaButti K."/>
            <person name="Lindquist E.A."/>
            <person name="Lipzen A."/>
            <person name="Lundell T."/>
            <person name="Morin E."/>
            <person name="Murat C."/>
            <person name="Riley R."/>
            <person name="Ohm R."/>
            <person name="Sun H."/>
            <person name="Tunlid A."/>
            <person name="Henrissat B."/>
            <person name="Grigoriev I.V."/>
            <person name="Hibbett D.S."/>
            <person name="Martin F."/>
        </authorList>
    </citation>
    <scope>NUCLEOTIDE SEQUENCE [LARGE SCALE GENOMIC DNA]</scope>
    <source>
        <strain evidence="2 3">Koide BX008</strain>
    </source>
</reference>
<evidence type="ECO:0000313" key="2">
    <source>
        <dbReference type="EMBL" id="KIL55999.1"/>
    </source>
</evidence>
<dbReference type="HOGENOM" id="CLU_2542080_0_0_1"/>
<proteinExistence type="predicted"/>
<gene>
    <name evidence="2" type="ORF">M378DRAFT_549051</name>
</gene>
<keyword evidence="3" id="KW-1185">Reference proteome</keyword>
<dbReference type="EMBL" id="KN818456">
    <property type="protein sequence ID" value="KIL55999.1"/>
    <property type="molecule type" value="Genomic_DNA"/>
</dbReference>
<accession>A0A0C2SPV1</accession>